<dbReference type="GO" id="GO:0008195">
    <property type="term" value="F:phosphatidate phosphatase activity"/>
    <property type="evidence" value="ECO:0007669"/>
    <property type="project" value="InterPro"/>
</dbReference>
<dbReference type="RefSeq" id="XP_043036403.1">
    <property type="nucleotide sequence ID" value="XM_043188306.1"/>
</dbReference>
<dbReference type="InterPro" id="IPR019236">
    <property type="entry name" value="APP1_cat"/>
</dbReference>
<dbReference type="InterPro" id="IPR052935">
    <property type="entry name" value="Mg2+_PAP"/>
</dbReference>
<evidence type="ECO:0000313" key="3">
    <source>
        <dbReference type="EMBL" id="KAG7442903.1"/>
    </source>
</evidence>
<feature type="chain" id="PRO_5040285113" description="Phosphatidate phosphatase APP1 catalytic domain-containing protein" evidence="1">
    <location>
        <begin position="18"/>
        <end position="357"/>
    </location>
</feature>
<feature type="signal peptide" evidence="1">
    <location>
        <begin position="1"/>
        <end position="17"/>
    </location>
</feature>
<dbReference type="OrthoDB" id="414243at2759"/>
<sequence length="357" mass="38690">MRFAALLLSFVLATARATLLESADEVLLFDAPAFQDPNNASNSVISLQSFVYHKQIDLTTLTNTLTAWENNGSIDKAVERLKLFAAVGVPGVSLSVDVAECSEQATLSATSGLPDLGLAVTNASIGRCEGGNTFTGTLLNNGDTISTTIFSSGTDGFGVISDIDDTAKVSHVLNKLEYVKTTLFDNPEPVPGMPNLYASLAKTLDNPPFIYITASPYQLFPLLRDFLKASFPNSLGPIFSQNLTLEDVTQVVDIISNPNDILDFKLSQIDRVQAMYPNKTFLTVGDSTQSDPEVYAGAYRKYGDFIRCIWIHRVDGANNSYERFITAFEGVPKNKYRIYTDNDIAGLADIDVAGGSC</sequence>
<accession>A0A9P7VKP8</accession>
<feature type="domain" description="Phosphatidate phosphatase APP1 catalytic" evidence="2">
    <location>
        <begin position="157"/>
        <end position="312"/>
    </location>
</feature>
<dbReference type="GO" id="GO:0030479">
    <property type="term" value="C:actin cortical patch"/>
    <property type="evidence" value="ECO:0007669"/>
    <property type="project" value="TreeGrafter"/>
</dbReference>
<comment type="caution">
    <text evidence="3">The sequence shown here is derived from an EMBL/GenBank/DDBJ whole genome shotgun (WGS) entry which is preliminary data.</text>
</comment>
<dbReference type="PANTHER" id="PTHR28208">
    <property type="entry name" value="PHOSPHATIDATE PHOSPHATASE APP1"/>
    <property type="match status" value="1"/>
</dbReference>
<keyword evidence="1" id="KW-0732">Signal</keyword>
<dbReference type="Pfam" id="PF09949">
    <property type="entry name" value="APP1_cat"/>
    <property type="match status" value="1"/>
</dbReference>
<reference evidence="3" key="1">
    <citation type="submission" date="2020-11" db="EMBL/GenBank/DDBJ databases">
        <title>Adaptations for nitrogen fixation in a non-lichenized fungal sporocarp promotes dispersal by wood-feeding termites.</title>
        <authorList>
            <consortium name="DOE Joint Genome Institute"/>
            <person name="Koch R.A."/>
            <person name="Yoon G."/>
            <person name="Arayal U."/>
            <person name="Lail K."/>
            <person name="Amirebrahimi M."/>
            <person name="Labutti K."/>
            <person name="Lipzen A."/>
            <person name="Riley R."/>
            <person name="Barry K."/>
            <person name="Henrissat B."/>
            <person name="Grigoriev I.V."/>
            <person name="Herr J.R."/>
            <person name="Aime M.C."/>
        </authorList>
    </citation>
    <scope>NUCLEOTIDE SEQUENCE</scope>
    <source>
        <strain evidence="3">MCA 3950</strain>
    </source>
</reference>
<name>A0A9P7VKP8_9AGAR</name>
<keyword evidence="4" id="KW-1185">Reference proteome</keyword>
<organism evidence="3 4">
    <name type="scientific">Guyanagaster necrorhizus</name>
    <dbReference type="NCBI Taxonomy" id="856835"/>
    <lineage>
        <taxon>Eukaryota</taxon>
        <taxon>Fungi</taxon>
        <taxon>Dikarya</taxon>
        <taxon>Basidiomycota</taxon>
        <taxon>Agaricomycotina</taxon>
        <taxon>Agaricomycetes</taxon>
        <taxon>Agaricomycetidae</taxon>
        <taxon>Agaricales</taxon>
        <taxon>Marasmiineae</taxon>
        <taxon>Physalacriaceae</taxon>
        <taxon>Guyanagaster</taxon>
    </lineage>
</organism>
<dbReference type="EMBL" id="MU250548">
    <property type="protein sequence ID" value="KAG7442903.1"/>
    <property type="molecule type" value="Genomic_DNA"/>
</dbReference>
<dbReference type="GeneID" id="66110603"/>
<evidence type="ECO:0000256" key="1">
    <source>
        <dbReference type="SAM" id="SignalP"/>
    </source>
</evidence>
<evidence type="ECO:0000259" key="2">
    <source>
        <dbReference type="Pfam" id="PF09949"/>
    </source>
</evidence>
<protein>
    <recommendedName>
        <fullName evidence="2">Phosphatidate phosphatase APP1 catalytic domain-containing protein</fullName>
    </recommendedName>
</protein>
<proteinExistence type="predicted"/>
<evidence type="ECO:0000313" key="4">
    <source>
        <dbReference type="Proteomes" id="UP000812287"/>
    </source>
</evidence>
<gene>
    <name evidence="3" type="ORF">BT62DRAFT_954366</name>
</gene>
<dbReference type="PANTHER" id="PTHR28208:SF1">
    <property type="entry name" value="FILAMENT ORGANIZATION PROTEIN APP1-LIKE, PUTATIVE (AFU_ORTHOLOGUE AFUA_1G06650)-RELATED"/>
    <property type="match status" value="1"/>
</dbReference>
<dbReference type="Proteomes" id="UP000812287">
    <property type="component" value="Unassembled WGS sequence"/>
</dbReference>
<dbReference type="AlphaFoldDB" id="A0A9P7VKP8"/>